<dbReference type="Pfam" id="PF01012">
    <property type="entry name" value="ETF"/>
    <property type="match status" value="1"/>
</dbReference>
<dbReference type="STRING" id="1324957.K933_04706"/>
<sequence>MSAGADAEGGVLAVVDHRRGELRDVSFEMVTAGRSLVDAVGGELHLAVVAGDVERFAEMLDVEGVDAVHTVADGEEFNHDVYATTVEALYADLEPEVLVMPGSVNGLDYAPAVANRLDLPLASGAVALSTDGGDVEVTRRIYRSKLEVTVAVEETPFALTVRDGAFPVTDNTGEAEIRPFEVAVDESALGSRVLGFEEVGEAIDVTYADLLIAVGRGIGSEENLELVERLAEVTGGTLVASRPVVDSGWVERSRQVGQSGQYVRPTVYLAVGISGAAQHVGQMENSETVVAIDRDPSAPIFDVADYGVVGDLFEVVPALVEQFEGDETDA</sequence>
<dbReference type="InterPro" id="IPR014730">
    <property type="entry name" value="ETF_a/b_N"/>
</dbReference>
<comment type="caution">
    <text evidence="3">The sequence shown here is derived from an EMBL/GenBank/DDBJ whole genome shotgun (WGS) entry which is preliminary data.</text>
</comment>
<comment type="similarity">
    <text evidence="1">Belongs to the ETF alpha-subunit/FixB family.</text>
</comment>
<dbReference type="InterPro" id="IPR029035">
    <property type="entry name" value="DHS-like_NAD/FAD-binding_dom"/>
</dbReference>
<dbReference type="Pfam" id="PF00766">
    <property type="entry name" value="ETF_alpha"/>
    <property type="match status" value="1"/>
</dbReference>
<dbReference type="GO" id="GO:0009055">
    <property type="term" value="F:electron transfer activity"/>
    <property type="evidence" value="ECO:0007669"/>
    <property type="project" value="InterPro"/>
</dbReference>
<dbReference type="InterPro" id="IPR014729">
    <property type="entry name" value="Rossmann-like_a/b/a_fold"/>
</dbReference>
<proteinExistence type="inferred from homology"/>
<name>V4HN01_9EURY</name>
<dbReference type="Proteomes" id="UP000017840">
    <property type="component" value="Unassembled WGS sequence"/>
</dbReference>
<dbReference type="AlphaFoldDB" id="V4HN01"/>
<dbReference type="PIRSF" id="PIRSF000089">
    <property type="entry name" value="Electra_flavoP_a"/>
    <property type="match status" value="1"/>
</dbReference>
<evidence type="ECO:0000259" key="2">
    <source>
        <dbReference type="SMART" id="SM00893"/>
    </source>
</evidence>
<dbReference type="PATRIC" id="fig|1324957.4.peg.954"/>
<evidence type="ECO:0000313" key="3">
    <source>
        <dbReference type="EMBL" id="ESP89289.1"/>
    </source>
</evidence>
<dbReference type="SUPFAM" id="SSF52467">
    <property type="entry name" value="DHS-like NAD/FAD-binding domain"/>
    <property type="match status" value="1"/>
</dbReference>
<dbReference type="InterPro" id="IPR001308">
    <property type="entry name" value="ETF_a/FixB"/>
</dbReference>
<dbReference type="PANTHER" id="PTHR43153:SF1">
    <property type="entry name" value="ELECTRON TRANSFER FLAVOPROTEIN SUBUNIT ALPHA, MITOCHONDRIAL"/>
    <property type="match status" value="1"/>
</dbReference>
<feature type="domain" description="Electron transfer flavoprotein alpha/beta-subunit N-terminal" evidence="2">
    <location>
        <begin position="11"/>
        <end position="193"/>
    </location>
</feature>
<dbReference type="EMBL" id="ASGZ01000013">
    <property type="protein sequence ID" value="ESP89289.1"/>
    <property type="molecule type" value="Genomic_DNA"/>
</dbReference>
<dbReference type="RefSeq" id="WP_023393531.1">
    <property type="nucleotide sequence ID" value="NZ_ASGZ01000013.1"/>
</dbReference>
<dbReference type="Gene3D" id="3.40.50.620">
    <property type="entry name" value="HUPs"/>
    <property type="match status" value="1"/>
</dbReference>
<dbReference type="eggNOG" id="arCOG00447">
    <property type="taxonomic scope" value="Archaea"/>
</dbReference>
<protein>
    <submittedName>
        <fullName evidence="3">Electron transfer flavoprotein subunit alpha</fullName>
    </submittedName>
</protein>
<dbReference type="PANTHER" id="PTHR43153">
    <property type="entry name" value="ELECTRON TRANSFER FLAVOPROTEIN ALPHA"/>
    <property type="match status" value="1"/>
</dbReference>
<accession>V4HN01</accession>
<dbReference type="SMART" id="SM00893">
    <property type="entry name" value="ETF"/>
    <property type="match status" value="1"/>
</dbReference>
<keyword evidence="4" id="KW-1185">Reference proteome</keyword>
<organism evidence="3 4">
    <name type="scientific">Candidatus Halobonum tyrrellensis G22</name>
    <dbReference type="NCBI Taxonomy" id="1324957"/>
    <lineage>
        <taxon>Archaea</taxon>
        <taxon>Methanobacteriati</taxon>
        <taxon>Methanobacteriota</taxon>
        <taxon>Stenosarchaea group</taxon>
        <taxon>Halobacteria</taxon>
        <taxon>Halobacteriales</taxon>
        <taxon>Haloferacaceae</taxon>
        <taxon>Candidatus Halobonum</taxon>
    </lineage>
</organism>
<dbReference type="InterPro" id="IPR014731">
    <property type="entry name" value="ETF_asu_C"/>
</dbReference>
<dbReference type="Gene3D" id="3.40.50.1220">
    <property type="entry name" value="TPP-binding domain"/>
    <property type="match status" value="1"/>
</dbReference>
<dbReference type="SUPFAM" id="SSF52402">
    <property type="entry name" value="Adenine nucleotide alpha hydrolases-like"/>
    <property type="match status" value="1"/>
</dbReference>
<evidence type="ECO:0000256" key="1">
    <source>
        <dbReference type="ARBA" id="ARBA00005817"/>
    </source>
</evidence>
<dbReference type="OrthoDB" id="307696at2157"/>
<reference evidence="3 4" key="1">
    <citation type="journal article" date="2013" name="Genome Announc.">
        <title>Draft Genome Sequence of 'Candidatus Halobonum tyrrellensis' Strain G22, Isolated from the Hypersaline Waters of Lake Tyrrell, Australia.</title>
        <authorList>
            <person name="Ugalde J.A."/>
            <person name="Narasingarao P."/>
            <person name="Kuo S."/>
            <person name="Podell S."/>
            <person name="Allen E.E."/>
        </authorList>
    </citation>
    <scope>NUCLEOTIDE SEQUENCE [LARGE SCALE GENOMIC DNA]</scope>
    <source>
        <strain evidence="3 4">G22</strain>
    </source>
</reference>
<dbReference type="GO" id="GO:0050660">
    <property type="term" value="F:flavin adenine dinucleotide binding"/>
    <property type="evidence" value="ECO:0007669"/>
    <property type="project" value="InterPro"/>
</dbReference>
<evidence type="ECO:0000313" key="4">
    <source>
        <dbReference type="Proteomes" id="UP000017840"/>
    </source>
</evidence>
<gene>
    <name evidence="3" type="ORF">K933_04706</name>
</gene>
<dbReference type="GO" id="GO:0033539">
    <property type="term" value="P:fatty acid beta-oxidation using acyl-CoA dehydrogenase"/>
    <property type="evidence" value="ECO:0007669"/>
    <property type="project" value="TreeGrafter"/>
</dbReference>